<protein>
    <submittedName>
        <fullName evidence="7">Cell wall-associated hydrolases (Invasion-associated proteins)</fullName>
    </submittedName>
</protein>
<sequence>MVKATTVFLFPTQNQNSLNKYISKFLTLAFWIALLSCQDEKSGLVEQLISDFKSEYAPDKRVAIWEIEWSNGILSGETDQVEALDIFKGKLDELDITFQDQITSLPEKSLEGKEFAVVTISVANIRSAPKHSAELATQALLGTPLKVLKKEGSWYLVQTPDQYISWVDSGGIQLMDRQEFSEWNQLSKAVFTAYSGFVFAGTDEKEIVSDLVAGNIVALEWTENEYQEILFPDGRFGFVKNDQLMPFEVWSESRQLSPENLIQTAKAMMGVPYLWGGTSIKGVDCSGFTKTIFFLNGQVIPRDASQQIWEGEEVDQEKKWENLEVGDLLFFGEKASETNKEKVVHVGMWIGENSFIHSRGRVRISSFDPKSLNYDEYELNRYLRTKRVIGKNNPNINEVESMMNFPIINP</sequence>
<evidence type="ECO:0000256" key="2">
    <source>
        <dbReference type="ARBA" id="ARBA00022670"/>
    </source>
</evidence>
<feature type="domain" description="NlpC/P60" evidence="6">
    <location>
        <begin position="255"/>
        <end position="389"/>
    </location>
</feature>
<keyword evidence="3 7" id="KW-0378">Hydrolase</keyword>
<evidence type="ECO:0000259" key="5">
    <source>
        <dbReference type="PROSITE" id="PS51781"/>
    </source>
</evidence>
<gene>
    <name evidence="7" type="ORF">SAMN00777080_2950</name>
</gene>
<dbReference type="PROSITE" id="PS51935">
    <property type="entry name" value="NLPC_P60"/>
    <property type="match status" value="1"/>
</dbReference>
<dbReference type="SMART" id="SM00287">
    <property type="entry name" value="SH3b"/>
    <property type="match status" value="1"/>
</dbReference>
<dbReference type="Proteomes" id="UP000192333">
    <property type="component" value="Chromosome I"/>
</dbReference>
<feature type="domain" description="SH3b" evidence="5">
    <location>
        <begin position="113"/>
        <end position="176"/>
    </location>
</feature>
<evidence type="ECO:0000256" key="4">
    <source>
        <dbReference type="ARBA" id="ARBA00022807"/>
    </source>
</evidence>
<proteinExistence type="inferred from homology"/>
<dbReference type="PANTHER" id="PTHR47053:SF1">
    <property type="entry name" value="MUREIN DD-ENDOPEPTIDASE MEPH-RELATED"/>
    <property type="match status" value="1"/>
</dbReference>
<dbReference type="Pfam" id="PF00877">
    <property type="entry name" value="NLPC_P60"/>
    <property type="match status" value="1"/>
</dbReference>
<evidence type="ECO:0000256" key="3">
    <source>
        <dbReference type="ARBA" id="ARBA00022801"/>
    </source>
</evidence>
<dbReference type="Gene3D" id="2.30.30.40">
    <property type="entry name" value="SH3 Domains"/>
    <property type="match status" value="2"/>
</dbReference>
<dbReference type="AlphaFoldDB" id="A0A1W2H5V6"/>
<dbReference type="Gene3D" id="3.90.1720.10">
    <property type="entry name" value="endopeptidase domain like (from Nostoc punctiforme)"/>
    <property type="match status" value="1"/>
</dbReference>
<evidence type="ECO:0000313" key="8">
    <source>
        <dbReference type="Proteomes" id="UP000192333"/>
    </source>
</evidence>
<dbReference type="EMBL" id="LT838813">
    <property type="protein sequence ID" value="SMD44330.1"/>
    <property type="molecule type" value="Genomic_DNA"/>
</dbReference>
<dbReference type="InterPro" id="IPR000064">
    <property type="entry name" value="NLP_P60_dom"/>
</dbReference>
<dbReference type="GO" id="GO:0008234">
    <property type="term" value="F:cysteine-type peptidase activity"/>
    <property type="evidence" value="ECO:0007669"/>
    <property type="project" value="UniProtKB-KW"/>
</dbReference>
<dbReference type="Pfam" id="PF18348">
    <property type="entry name" value="SH3_16"/>
    <property type="match status" value="1"/>
</dbReference>
<reference evidence="8" key="1">
    <citation type="submission" date="2017-04" db="EMBL/GenBank/DDBJ databases">
        <authorList>
            <person name="Varghese N."/>
            <person name="Submissions S."/>
        </authorList>
    </citation>
    <scope>NUCLEOTIDE SEQUENCE [LARGE SCALE GENOMIC DNA]</scope>
    <source>
        <strain evidence="8">DSM 16537</strain>
    </source>
</reference>
<keyword evidence="8" id="KW-1185">Reference proteome</keyword>
<dbReference type="InterPro" id="IPR003646">
    <property type="entry name" value="SH3-like_bac-type"/>
</dbReference>
<dbReference type="STRING" id="758820.SAMN00777080_2950"/>
<dbReference type="InterPro" id="IPR041382">
    <property type="entry name" value="SH3_16"/>
</dbReference>
<comment type="similarity">
    <text evidence="1">Belongs to the peptidase C40 family.</text>
</comment>
<keyword evidence="2" id="KW-0645">Protease</keyword>
<name>A0A1W2H5V6_9BACT</name>
<evidence type="ECO:0000313" key="7">
    <source>
        <dbReference type="EMBL" id="SMD44330.1"/>
    </source>
</evidence>
<dbReference type="SUPFAM" id="SSF82057">
    <property type="entry name" value="Prokaryotic SH3-related domain"/>
    <property type="match status" value="1"/>
</dbReference>
<dbReference type="SUPFAM" id="SSF54001">
    <property type="entry name" value="Cysteine proteinases"/>
    <property type="match status" value="1"/>
</dbReference>
<dbReference type="InterPro" id="IPR051202">
    <property type="entry name" value="Peptidase_C40"/>
</dbReference>
<accession>A0A1W2H5V6</accession>
<dbReference type="GO" id="GO:0006508">
    <property type="term" value="P:proteolysis"/>
    <property type="evidence" value="ECO:0007669"/>
    <property type="project" value="UniProtKB-KW"/>
</dbReference>
<organism evidence="7 8">
    <name type="scientific">Aquiflexum balticum DSM 16537</name>
    <dbReference type="NCBI Taxonomy" id="758820"/>
    <lineage>
        <taxon>Bacteria</taxon>
        <taxon>Pseudomonadati</taxon>
        <taxon>Bacteroidota</taxon>
        <taxon>Cytophagia</taxon>
        <taxon>Cytophagales</taxon>
        <taxon>Cyclobacteriaceae</taxon>
        <taxon>Aquiflexum</taxon>
    </lineage>
</organism>
<evidence type="ECO:0000259" key="6">
    <source>
        <dbReference type="PROSITE" id="PS51935"/>
    </source>
</evidence>
<keyword evidence="4" id="KW-0788">Thiol protease</keyword>
<dbReference type="PROSITE" id="PS51781">
    <property type="entry name" value="SH3B"/>
    <property type="match status" value="1"/>
</dbReference>
<dbReference type="PANTHER" id="PTHR47053">
    <property type="entry name" value="MUREIN DD-ENDOPEPTIDASE MEPH-RELATED"/>
    <property type="match status" value="1"/>
</dbReference>
<evidence type="ECO:0000256" key="1">
    <source>
        <dbReference type="ARBA" id="ARBA00007074"/>
    </source>
</evidence>
<dbReference type="InterPro" id="IPR038765">
    <property type="entry name" value="Papain-like_cys_pep_sf"/>
</dbReference>